<dbReference type="Proteomes" id="UP000294562">
    <property type="component" value="Unassembled WGS sequence"/>
</dbReference>
<dbReference type="InterPro" id="IPR049625">
    <property type="entry name" value="Glyco_transf_61_cat"/>
</dbReference>
<dbReference type="EMBL" id="SMZO01000009">
    <property type="protein sequence ID" value="TDL90444.1"/>
    <property type="molecule type" value="Genomic_DNA"/>
</dbReference>
<keyword evidence="2" id="KW-0808">Transferase</keyword>
<keyword evidence="3" id="KW-1185">Reference proteome</keyword>
<gene>
    <name evidence="2" type="ORF">E2L05_05835</name>
</gene>
<dbReference type="Pfam" id="PF04577">
    <property type="entry name" value="Glyco_transf_61"/>
    <property type="match status" value="1"/>
</dbReference>
<dbReference type="AlphaFoldDB" id="A0A4R6B2R4"/>
<reference evidence="2 3" key="1">
    <citation type="submission" date="2019-03" db="EMBL/GenBank/DDBJ databases">
        <title>Rhodobacteraceae bacterium SM1902, a new member of the family Rhodobacteraceae isolated from Yantai.</title>
        <authorList>
            <person name="Sun Y."/>
        </authorList>
    </citation>
    <scope>NUCLEOTIDE SEQUENCE [LARGE SCALE GENOMIC DNA]</scope>
    <source>
        <strain evidence="2 3">SM1902</strain>
    </source>
</reference>
<evidence type="ECO:0000259" key="1">
    <source>
        <dbReference type="Pfam" id="PF04577"/>
    </source>
</evidence>
<dbReference type="RefSeq" id="WP_133341959.1">
    <property type="nucleotide sequence ID" value="NZ_SMZO01000009.1"/>
</dbReference>
<dbReference type="OrthoDB" id="7527830at2"/>
<sequence>MALSWFGRRESVADIESTLFDADWYLARYPEVAKAKKSPIQHFMTEGWQKNFNPCEFFDTAWYLSQYPDVGEAGLNPLIHYESIGYQENRLPSQDFDPVFYRAAYLEQDDNVNPLQHYLEIGRHNGNLINEQQVETFNAAWYLATYPDADESDLDPRDHFMQVGWRKGYDPSPMFDTMWYLKCNPDVRDAGWNPLEHYETVGNFENRRPNKGFDPAFYRAVHLSNETKYEPLSHYIHFGDSQGNVPCITLMDAAFGTSKSATETADQIWYRSQNPGGQEAIEAEIISLGNYIKQVQLIDQRAPSFEQIESEWKHEGAFPSTLHSTILQDCCVVPGTSTVFVKRNLVINDEISRMQGKVPDSSLVKNWETGQFSDAKLITNCALRVNPSIECGIHLFKENESNYSNFLVEVAPKLSLLESQLAIDPSVPLLVSNNLADTVYDLIDILKHPCRSVLRLHPFSLYKIRRLYMISDLSHIVDFDHLLPKPEHCFFPRKIVSEMVEKVITAKRSSDRVDRKIYLKRGKLRRAIANETELIDVALKYGFEIVDMADLSLAAQVNYLASARQVIGATGAAFTNILWCNENTKVMVFFSRHPLSNASFWERISEIKGLQLQVMYGRRVGKITGKHSIQDDYTIDPVEFERCLAEWPD</sequence>
<dbReference type="GO" id="GO:0016757">
    <property type="term" value="F:glycosyltransferase activity"/>
    <property type="evidence" value="ECO:0007669"/>
    <property type="project" value="InterPro"/>
</dbReference>
<evidence type="ECO:0000313" key="3">
    <source>
        <dbReference type="Proteomes" id="UP000294562"/>
    </source>
</evidence>
<organism evidence="2 3">
    <name type="scientific">Meridianimarinicoccus aquatilis</name>
    <dbReference type="NCBI Taxonomy" id="2552766"/>
    <lineage>
        <taxon>Bacteria</taxon>
        <taxon>Pseudomonadati</taxon>
        <taxon>Pseudomonadota</taxon>
        <taxon>Alphaproteobacteria</taxon>
        <taxon>Rhodobacterales</taxon>
        <taxon>Paracoccaceae</taxon>
        <taxon>Meridianimarinicoccus</taxon>
    </lineage>
</organism>
<proteinExistence type="predicted"/>
<accession>A0A4R6B2R4</accession>
<protein>
    <submittedName>
        <fullName evidence="2">Glycosyltransferase family 61 protein</fullName>
    </submittedName>
</protein>
<evidence type="ECO:0000313" key="2">
    <source>
        <dbReference type="EMBL" id="TDL90444.1"/>
    </source>
</evidence>
<feature type="domain" description="Glycosyltransferase 61 catalytic" evidence="1">
    <location>
        <begin position="404"/>
        <end position="587"/>
    </location>
</feature>
<name>A0A4R6B2R4_9RHOB</name>
<comment type="caution">
    <text evidence="2">The sequence shown here is derived from an EMBL/GenBank/DDBJ whole genome shotgun (WGS) entry which is preliminary data.</text>
</comment>